<dbReference type="EMBL" id="MCGE01000006">
    <property type="protein sequence ID" value="ORZ20246.1"/>
    <property type="molecule type" value="Genomic_DNA"/>
</dbReference>
<comment type="caution">
    <text evidence="2">The sequence shown here is derived from an EMBL/GenBank/DDBJ whole genome shotgun (WGS) entry which is preliminary data.</text>
</comment>
<reference evidence="2 3" key="1">
    <citation type="submission" date="2016-07" db="EMBL/GenBank/DDBJ databases">
        <title>Pervasive Adenine N6-methylation of Active Genes in Fungi.</title>
        <authorList>
            <consortium name="DOE Joint Genome Institute"/>
            <person name="Mondo S.J."/>
            <person name="Dannebaum R.O."/>
            <person name="Kuo R.C."/>
            <person name="Labutti K."/>
            <person name="Haridas S."/>
            <person name="Kuo A."/>
            <person name="Salamov A."/>
            <person name="Ahrendt S.R."/>
            <person name="Lipzen A."/>
            <person name="Sullivan W."/>
            <person name="Andreopoulos W.B."/>
            <person name="Clum A."/>
            <person name="Lindquist E."/>
            <person name="Daum C."/>
            <person name="Ramamoorthy G.K."/>
            <person name="Gryganskyi A."/>
            <person name="Culley D."/>
            <person name="Magnuson J.K."/>
            <person name="James T.Y."/>
            <person name="O'Malley M.A."/>
            <person name="Stajich J.E."/>
            <person name="Spatafora J.W."/>
            <person name="Visel A."/>
            <person name="Grigoriev I.V."/>
        </authorList>
    </citation>
    <scope>NUCLEOTIDE SEQUENCE [LARGE SCALE GENOMIC DNA]</scope>
    <source>
        <strain evidence="2 3">NRRL 1336</strain>
    </source>
</reference>
<keyword evidence="3" id="KW-1185">Reference proteome</keyword>
<keyword evidence="1" id="KW-0812">Transmembrane</keyword>
<dbReference type="AlphaFoldDB" id="A0A1X2IR85"/>
<dbReference type="Proteomes" id="UP000193560">
    <property type="component" value="Unassembled WGS sequence"/>
</dbReference>
<name>A0A1X2IR85_9FUNG</name>
<keyword evidence="1" id="KW-1133">Transmembrane helix</keyword>
<gene>
    <name evidence="2" type="ORF">BCR42DRAFT_408322</name>
</gene>
<organism evidence="2 3">
    <name type="scientific">Absidia repens</name>
    <dbReference type="NCBI Taxonomy" id="90262"/>
    <lineage>
        <taxon>Eukaryota</taxon>
        <taxon>Fungi</taxon>
        <taxon>Fungi incertae sedis</taxon>
        <taxon>Mucoromycota</taxon>
        <taxon>Mucoromycotina</taxon>
        <taxon>Mucoromycetes</taxon>
        <taxon>Mucorales</taxon>
        <taxon>Cunninghamellaceae</taxon>
        <taxon>Absidia</taxon>
    </lineage>
</organism>
<accession>A0A1X2IR85</accession>
<keyword evidence="1" id="KW-0472">Membrane</keyword>
<evidence type="ECO:0000256" key="1">
    <source>
        <dbReference type="SAM" id="Phobius"/>
    </source>
</evidence>
<proteinExistence type="predicted"/>
<evidence type="ECO:0000313" key="2">
    <source>
        <dbReference type="EMBL" id="ORZ20246.1"/>
    </source>
</evidence>
<sequence>MSFHLSPSVKPTEPHAKFVAVKFIKPSIALSPQDDKDNFHRNNIEFMISWFLFIPPFLYIHMIT</sequence>
<feature type="transmembrane region" description="Helical" evidence="1">
    <location>
        <begin position="46"/>
        <end position="63"/>
    </location>
</feature>
<evidence type="ECO:0000313" key="3">
    <source>
        <dbReference type="Proteomes" id="UP000193560"/>
    </source>
</evidence>
<protein>
    <submittedName>
        <fullName evidence="2">Uncharacterized protein</fullName>
    </submittedName>
</protein>